<dbReference type="RefSeq" id="WP_319806141.1">
    <property type="nucleotide sequence ID" value="NZ_CP107052.1"/>
</dbReference>
<sequence length="538" mass="59142">MALIQFRDLAQQGIIRDVPPHSLPLNAWSAGQNVRFHAGKAMRAPVLKTWARLGRPALFSCAYRPASLEDSIFFLGDDRRIYRASQAGDENVAPENWTPPASKLSPSSTSLGDVLYLNVPGAAPLFWGPESKKFTPLPGWDKDWSCRSLRTFGNYIVALNVSKGGTRIPQMFKWSDLTLAGQPPSSWDANDPTTNAGENVLEGLSSPIIDGLEMRHAFVVYASDQAYLVQQINNEMIFSFQRLGINGGVIAPNCVAEVNGVHYCFGTSDIYRHDGTSRESIADGRIRAHVFETLDRDATENFFTLYDTINGDVIFAYRSSSSDAVFQGKGCNQAAIFNIASSTWSFIDLPNIVQGYVASLEQGQRYLDMEKAGISFEMLFATYLDLEGGHTPSIVFASSTVPDMAPASRILAYDFVDTGKQKNLAVEAVCNAPAWIERTGIDLDLQGADLATYKQVLRVYPQASFARNPDTVRISVGGALTPSGGDQWKPAVLFDPIKQYKVDVRTGGRYFSYRYQVDALVDFELSGFDCDVASGGRR</sequence>
<accession>A0ABY6GHN1</accession>
<organism evidence="1 2">
    <name type="scientific">Candidatus Kirkpatrickella diaphorinae</name>
    <dbReference type="NCBI Taxonomy" id="2984322"/>
    <lineage>
        <taxon>Bacteria</taxon>
        <taxon>Pseudomonadati</taxon>
        <taxon>Pseudomonadota</taxon>
        <taxon>Alphaproteobacteria</taxon>
        <taxon>Acetobacterales</taxon>
        <taxon>Acetobacteraceae</taxon>
        <taxon>Candidatus Kirkpatrickella</taxon>
    </lineage>
</organism>
<proteinExistence type="predicted"/>
<keyword evidence="2" id="KW-1185">Reference proteome</keyword>
<dbReference type="EMBL" id="CP107052">
    <property type="protein sequence ID" value="UYH50556.1"/>
    <property type="molecule type" value="Genomic_DNA"/>
</dbReference>
<reference evidence="1" key="1">
    <citation type="submission" date="2022-10" db="EMBL/GenBank/DDBJ databases">
        <title>Candidatus Kirkpatrella diaphorinas gen. nov., sp. nov., an uncultured endosymbiont identified in a population of Diaphorina citri from Hawaii.</title>
        <authorList>
            <person name="Henry E.M."/>
            <person name="Carlson C.R."/>
            <person name="Kuo Y.-W."/>
        </authorList>
    </citation>
    <scope>NUCLEOTIDE SEQUENCE</scope>
    <source>
        <strain evidence="1">CADCRV1</strain>
    </source>
</reference>
<evidence type="ECO:0000313" key="2">
    <source>
        <dbReference type="Proteomes" id="UP001163831"/>
    </source>
</evidence>
<name>A0ABY6GHN1_9PROT</name>
<evidence type="ECO:0000313" key="1">
    <source>
        <dbReference type="EMBL" id="UYH50556.1"/>
    </source>
</evidence>
<dbReference type="Proteomes" id="UP001163831">
    <property type="component" value="Chromosome"/>
</dbReference>
<gene>
    <name evidence="1" type="ORF">N5W20_05360</name>
</gene>
<protein>
    <submittedName>
        <fullName evidence="1">Uncharacterized protein</fullName>
    </submittedName>
</protein>